<evidence type="ECO:0000313" key="5">
    <source>
        <dbReference type="Proteomes" id="UP000009328"/>
    </source>
</evidence>
<feature type="chain" id="PRO_5003834369" evidence="2">
    <location>
        <begin position="27"/>
        <end position="310"/>
    </location>
</feature>
<dbReference type="EMBL" id="CAIF01000217">
    <property type="protein sequence ID" value="CCH45900.1"/>
    <property type="molecule type" value="Genomic_DNA"/>
</dbReference>
<feature type="domain" description="RING-type" evidence="3">
    <location>
        <begin position="232"/>
        <end position="285"/>
    </location>
</feature>
<dbReference type="InterPro" id="IPR001841">
    <property type="entry name" value="Znf_RING"/>
</dbReference>
<keyword evidence="1" id="KW-0863">Zinc-finger</keyword>
<proteinExistence type="predicted"/>
<dbReference type="InParanoid" id="K0KKZ5"/>
<reference evidence="4 5" key="1">
    <citation type="journal article" date="2012" name="Eukaryot. Cell">
        <title>Draft genome sequence of Wickerhamomyces ciferrii NRRL Y-1031 F-60-10.</title>
        <authorList>
            <person name="Schneider J."/>
            <person name="Andrea H."/>
            <person name="Blom J."/>
            <person name="Jaenicke S."/>
            <person name="Ruckert C."/>
            <person name="Schorsch C."/>
            <person name="Szczepanowski R."/>
            <person name="Farwick M."/>
            <person name="Goesmann A."/>
            <person name="Puhler A."/>
            <person name="Schaffer S."/>
            <person name="Tauch A."/>
            <person name="Kohler T."/>
            <person name="Brinkrolf K."/>
        </authorList>
    </citation>
    <scope>NUCLEOTIDE SEQUENCE [LARGE SCALE GENOMIC DNA]</scope>
    <source>
        <strain evidence="5">ATCC 14091 / BCRC 22168 / CBS 111 / JCM 3599 / NBRC 0793 / NRRL Y-1031 F-60-10</strain>
    </source>
</reference>
<evidence type="ECO:0000313" key="4">
    <source>
        <dbReference type="EMBL" id="CCH45900.1"/>
    </source>
</evidence>
<evidence type="ECO:0000259" key="3">
    <source>
        <dbReference type="PROSITE" id="PS50089"/>
    </source>
</evidence>
<sequence length="310" mass="35363">MKLFKSPRLNSCLILSICLLLQISNTSPVPQGHVSGFSNPDEVQVNYPDELSTDHNITEIMDINKSNTSEAHGDDEYSLFKSGSNNDKTEIELEADNSEKEHKNEFDLVHLCWIIPIGLLFMIGSLGLLCGNYTSVYLIYHLIVGTYKLLRLNEDEYPPIQEPETELPVSNDRDPNSNVVTRSQIDSHIYDQNKLEEVSKSSIIPPHDSYKLITTDQLETPEYEEWRNQDVCLICLESFNEIRDHLAQLPCAHTFHYSCFIKTGSINGDSNNVLGSPNMRCCACQLSLIKYHQYLADYKLDHKQVEFVNK</sequence>
<dbReference type="AlphaFoldDB" id="K0KKZ5"/>
<dbReference type="Gene3D" id="3.30.40.10">
    <property type="entry name" value="Zinc/RING finger domain, C3HC4 (zinc finger)"/>
    <property type="match status" value="1"/>
</dbReference>
<evidence type="ECO:0000256" key="1">
    <source>
        <dbReference type="PROSITE-ProRule" id="PRU00175"/>
    </source>
</evidence>
<dbReference type="EC" id="6.3.2.-" evidence="4"/>
<comment type="caution">
    <text evidence="4">The sequence shown here is derived from an EMBL/GenBank/DDBJ whole genome shotgun (WGS) entry which is preliminary data.</text>
</comment>
<dbReference type="InterPro" id="IPR013083">
    <property type="entry name" value="Znf_RING/FYVE/PHD"/>
</dbReference>
<organism evidence="4 5">
    <name type="scientific">Wickerhamomyces ciferrii (strain ATCC 14091 / BCRC 22168 / CBS 111 / JCM 3599 / NBRC 0793 / NRRL Y-1031 F-60-10)</name>
    <name type="common">Yeast</name>
    <name type="synonym">Pichia ciferrii</name>
    <dbReference type="NCBI Taxonomy" id="1206466"/>
    <lineage>
        <taxon>Eukaryota</taxon>
        <taxon>Fungi</taxon>
        <taxon>Dikarya</taxon>
        <taxon>Ascomycota</taxon>
        <taxon>Saccharomycotina</taxon>
        <taxon>Saccharomycetes</taxon>
        <taxon>Phaffomycetales</taxon>
        <taxon>Wickerhamomycetaceae</taxon>
        <taxon>Wickerhamomyces</taxon>
    </lineage>
</organism>
<keyword evidence="2" id="KW-0732">Signal</keyword>
<dbReference type="SUPFAM" id="SSF57850">
    <property type="entry name" value="RING/U-box"/>
    <property type="match status" value="1"/>
</dbReference>
<protein>
    <submittedName>
        <fullName evidence="4">E3 ubiquitin-protein ligase</fullName>
        <ecNumber evidence="4">6.3.2.-</ecNumber>
    </submittedName>
</protein>
<evidence type="ECO:0000256" key="2">
    <source>
        <dbReference type="SAM" id="SignalP"/>
    </source>
</evidence>
<feature type="signal peptide" evidence="2">
    <location>
        <begin position="1"/>
        <end position="26"/>
    </location>
</feature>
<keyword evidence="1" id="KW-0479">Metal-binding</keyword>
<dbReference type="Proteomes" id="UP000009328">
    <property type="component" value="Unassembled WGS sequence"/>
</dbReference>
<keyword evidence="5" id="KW-1185">Reference proteome</keyword>
<dbReference type="HOGENOM" id="CLU_078046_0_0_1"/>
<dbReference type="SMART" id="SM00184">
    <property type="entry name" value="RING"/>
    <property type="match status" value="1"/>
</dbReference>
<accession>K0KKZ5</accession>
<dbReference type="GO" id="GO:0008270">
    <property type="term" value="F:zinc ion binding"/>
    <property type="evidence" value="ECO:0007669"/>
    <property type="project" value="UniProtKB-KW"/>
</dbReference>
<keyword evidence="1" id="KW-0862">Zinc</keyword>
<dbReference type="Pfam" id="PF17123">
    <property type="entry name" value="zf-RING_11"/>
    <property type="match status" value="1"/>
</dbReference>
<gene>
    <name evidence="4" type="ORF">BN7_5487</name>
</gene>
<name>K0KKZ5_WICCF</name>
<dbReference type="PROSITE" id="PS50089">
    <property type="entry name" value="ZF_RING_2"/>
    <property type="match status" value="1"/>
</dbReference>